<dbReference type="GO" id="GO:0006310">
    <property type="term" value="P:DNA recombination"/>
    <property type="evidence" value="ECO:0007669"/>
    <property type="project" value="InterPro"/>
</dbReference>
<dbReference type="EMBL" id="JADFTT010000211">
    <property type="protein sequence ID" value="KAG5765206.1"/>
    <property type="molecule type" value="Genomic_DNA"/>
</dbReference>
<proteinExistence type="predicted"/>
<keyword evidence="3" id="KW-1185">Reference proteome</keyword>
<evidence type="ECO:0000313" key="2">
    <source>
        <dbReference type="EMBL" id="KAG5765206.1"/>
    </source>
</evidence>
<evidence type="ECO:0000256" key="1">
    <source>
        <dbReference type="SAM" id="MobiDB-lite"/>
    </source>
</evidence>
<protein>
    <submittedName>
        <fullName evidence="2">Uncharacterized protein</fullName>
    </submittedName>
</protein>
<gene>
    <name evidence="2" type="ORF">H9Q72_006713</name>
</gene>
<sequence>MSDGGDYEPSDDYDSSDDEFLPPPDKYAHVGKESIEGIFSNAKENRRNSKRLYSQLQPELKTQTATYNFHLWGKRFEAFVKSLGVKSGDTPTEAHLCRFIAVFPTTPRAPPDEGKKYSISTIRAAIPSVIKWCQVNYPDWKMTPAGDMKLQAVMNNLVDTDKISTAPANQKQWVTTQNVRQLVSNYLQTGVQLGLAYWDKAVLNVICMVILAATGARPGDVAKSFKYTREYCLRWEHIVIARSSQTNRLIMTLTIHYAKGKKTDPSGVIHHEFNELTDASDSPLCLIKWLIVWALRTGVVRATSWAELKQHINVNPGHVVEWILPNRPVLCCGNRGGVTRLDFDKPLQAEHMMSKISQICALTPTAPKIVPYDFRRGAAFEVANLASESQSAGVSAGEAAAALLLGHSARSVTDGVTRKYIGNFGRDEWTARVKAANTHERAGQRLMIFENPANTPAPRPKRLTPEDVTEACKRAKVDPSDINRRNVVKQRMRAQQRNDVRDAALNSARATLSSKSTISAAVHSTVTPTVNPAFSPAFNPTFSTAFNPAFSMAFKPAFPASPAFNPTFNPTVYSAFNPAVSSTFKSTIHSTFNPAVNPAVNPDGTDLVVDPALYPDDDLEEDPVVKPAANPWFHPAFNQFSPAFSPAFNPAFNLAFNPAFAFDTNYNPAFNAAVNPEGMGLAGNSAVHSDLTHQDGENIASDKVTGLGEESVSNETCHENSQAASVGIASQAPLVLESVATPWLAEADVFVEYFARVNVYHYSGTRNAALPYYFVSGGSRDPPTRFFMRCKNHPVCDFATPNKTSLETHHQRCMAPLNGGMQPWSRPRKAASDTLPHRTQDVNIPL</sequence>
<dbReference type="Gene3D" id="1.10.443.10">
    <property type="entry name" value="Intergrase catalytic core"/>
    <property type="match status" value="1"/>
</dbReference>
<dbReference type="Proteomes" id="UP000750502">
    <property type="component" value="Unassembled WGS sequence"/>
</dbReference>
<organism evidence="2 3">
    <name type="scientific">Fusarium xylarioides</name>
    <dbReference type="NCBI Taxonomy" id="221167"/>
    <lineage>
        <taxon>Eukaryota</taxon>
        <taxon>Fungi</taxon>
        <taxon>Dikarya</taxon>
        <taxon>Ascomycota</taxon>
        <taxon>Pezizomycotina</taxon>
        <taxon>Sordariomycetes</taxon>
        <taxon>Hypocreomycetidae</taxon>
        <taxon>Hypocreales</taxon>
        <taxon>Nectriaceae</taxon>
        <taxon>Fusarium</taxon>
        <taxon>Fusarium fujikuroi species complex</taxon>
    </lineage>
</organism>
<evidence type="ECO:0000313" key="3">
    <source>
        <dbReference type="Proteomes" id="UP000750502"/>
    </source>
</evidence>
<feature type="region of interest" description="Disordered" evidence="1">
    <location>
        <begin position="824"/>
        <end position="846"/>
    </location>
</feature>
<dbReference type="AlphaFoldDB" id="A0A9P7L5L9"/>
<feature type="compositionally biased region" description="Acidic residues" evidence="1">
    <location>
        <begin position="1"/>
        <end position="20"/>
    </location>
</feature>
<dbReference type="GO" id="GO:0015074">
    <property type="term" value="P:DNA integration"/>
    <property type="evidence" value="ECO:0007669"/>
    <property type="project" value="InterPro"/>
</dbReference>
<dbReference type="GO" id="GO:0003677">
    <property type="term" value="F:DNA binding"/>
    <property type="evidence" value="ECO:0007669"/>
    <property type="project" value="InterPro"/>
</dbReference>
<feature type="region of interest" description="Disordered" evidence="1">
    <location>
        <begin position="1"/>
        <end position="27"/>
    </location>
</feature>
<name>A0A9P7L5L9_9HYPO</name>
<dbReference type="InterPro" id="IPR013762">
    <property type="entry name" value="Integrase-like_cat_sf"/>
</dbReference>
<comment type="caution">
    <text evidence="2">The sequence shown here is derived from an EMBL/GenBank/DDBJ whole genome shotgun (WGS) entry which is preliminary data.</text>
</comment>
<accession>A0A9P7L5L9</accession>
<reference evidence="2" key="2">
    <citation type="submission" date="2020-10" db="EMBL/GenBank/DDBJ databases">
        <authorList>
            <person name="Peck L.D."/>
            <person name="Nowell R.W."/>
            <person name="Flood J."/>
            <person name="Ryan M.J."/>
            <person name="Barraclough T.G."/>
        </authorList>
    </citation>
    <scope>NUCLEOTIDE SEQUENCE</scope>
    <source>
        <strain evidence="2">IMI 127659i</strain>
    </source>
</reference>
<reference evidence="2" key="1">
    <citation type="journal article" date="2020" name="bioRxiv">
        <title>Historical genomics reveals the evolutionary mechanisms behind multiple outbreaks of the host-specific coffee wilt pathogen Fusarium xylarioides.</title>
        <authorList>
            <person name="Peck D."/>
            <person name="Nowell R.W."/>
            <person name="Flood J."/>
            <person name="Ryan M.J."/>
            <person name="Barraclough T.G."/>
        </authorList>
    </citation>
    <scope>NUCLEOTIDE SEQUENCE</scope>
    <source>
        <strain evidence="2">IMI 127659i</strain>
    </source>
</reference>
<dbReference type="OrthoDB" id="5105613at2759"/>